<keyword evidence="6" id="KW-1185">Reference proteome</keyword>
<dbReference type="SUPFAM" id="SSF64288">
    <property type="entry name" value="Chorismate lyase-like"/>
    <property type="match status" value="1"/>
</dbReference>
<evidence type="ECO:0000313" key="5">
    <source>
        <dbReference type="EMBL" id="PRX64189.1"/>
    </source>
</evidence>
<dbReference type="Proteomes" id="UP000238312">
    <property type="component" value="Unassembled WGS sequence"/>
</dbReference>
<dbReference type="Gene3D" id="1.10.10.10">
    <property type="entry name" value="Winged helix-like DNA-binding domain superfamily/Winged helix DNA-binding domain"/>
    <property type="match status" value="1"/>
</dbReference>
<protein>
    <submittedName>
        <fullName evidence="5">GntR family transcriptional regulator</fullName>
    </submittedName>
</protein>
<dbReference type="InterPro" id="IPR000524">
    <property type="entry name" value="Tscrpt_reg_HTH_GntR"/>
</dbReference>
<dbReference type="PRINTS" id="PR00035">
    <property type="entry name" value="HTHGNTR"/>
</dbReference>
<dbReference type="GO" id="GO:0003677">
    <property type="term" value="F:DNA binding"/>
    <property type="evidence" value="ECO:0007669"/>
    <property type="project" value="UniProtKB-KW"/>
</dbReference>
<keyword evidence="1" id="KW-0805">Transcription regulation</keyword>
<dbReference type="SUPFAM" id="SSF46785">
    <property type="entry name" value="Winged helix' DNA-binding domain"/>
    <property type="match status" value="1"/>
</dbReference>
<dbReference type="EMBL" id="PVNG01000009">
    <property type="protein sequence ID" value="PRX64189.1"/>
    <property type="molecule type" value="Genomic_DNA"/>
</dbReference>
<dbReference type="InterPro" id="IPR036390">
    <property type="entry name" value="WH_DNA-bd_sf"/>
</dbReference>
<dbReference type="RefSeq" id="WP_181307640.1">
    <property type="nucleotide sequence ID" value="NZ_JBFAIB010000004.1"/>
</dbReference>
<feature type="domain" description="HTH gntR-type" evidence="4">
    <location>
        <begin position="13"/>
        <end position="83"/>
    </location>
</feature>
<dbReference type="InterPro" id="IPR050679">
    <property type="entry name" value="Bact_HTH_transcr_reg"/>
</dbReference>
<evidence type="ECO:0000313" key="6">
    <source>
        <dbReference type="Proteomes" id="UP000238312"/>
    </source>
</evidence>
<dbReference type="InterPro" id="IPR036388">
    <property type="entry name" value="WH-like_DNA-bd_sf"/>
</dbReference>
<dbReference type="PANTHER" id="PTHR44846:SF1">
    <property type="entry name" value="MANNOSYL-D-GLYCERATE TRANSPORT_METABOLISM SYSTEM REPRESSOR MNGR-RELATED"/>
    <property type="match status" value="1"/>
</dbReference>
<reference evidence="5 6" key="1">
    <citation type="submission" date="2018-03" db="EMBL/GenBank/DDBJ databases">
        <title>Genomic Encyclopedia of Type Strains, Phase III (KMG-III): the genomes of soil and plant-associated and newly described type strains.</title>
        <authorList>
            <person name="Whitman W."/>
        </authorList>
    </citation>
    <scope>NUCLEOTIDE SEQUENCE [LARGE SCALE GENOMIC DNA]</scope>
    <source>
        <strain evidence="5 6">CGMCC 4.7104</strain>
    </source>
</reference>
<proteinExistence type="predicted"/>
<accession>A0A2T0MYA5</accession>
<evidence type="ECO:0000256" key="2">
    <source>
        <dbReference type="ARBA" id="ARBA00023125"/>
    </source>
</evidence>
<dbReference type="Pfam" id="PF00392">
    <property type="entry name" value="GntR"/>
    <property type="match status" value="1"/>
</dbReference>
<dbReference type="InterPro" id="IPR028978">
    <property type="entry name" value="Chorismate_lyase_/UTRA_dom_sf"/>
</dbReference>
<evidence type="ECO:0000256" key="1">
    <source>
        <dbReference type="ARBA" id="ARBA00023015"/>
    </source>
</evidence>
<dbReference type="CDD" id="cd07377">
    <property type="entry name" value="WHTH_GntR"/>
    <property type="match status" value="1"/>
</dbReference>
<dbReference type="PROSITE" id="PS50949">
    <property type="entry name" value="HTH_GNTR"/>
    <property type="match status" value="1"/>
</dbReference>
<dbReference type="GO" id="GO:0003700">
    <property type="term" value="F:DNA-binding transcription factor activity"/>
    <property type="evidence" value="ECO:0007669"/>
    <property type="project" value="InterPro"/>
</dbReference>
<comment type="caution">
    <text evidence="5">The sequence shown here is derived from an EMBL/GenBank/DDBJ whole genome shotgun (WGS) entry which is preliminary data.</text>
</comment>
<dbReference type="Gene3D" id="3.40.1410.10">
    <property type="entry name" value="Chorismate lyase-like"/>
    <property type="match status" value="1"/>
</dbReference>
<keyword evidence="2" id="KW-0238">DNA-binding</keyword>
<dbReference type="SMART" id="SM00345">
    <property type="entry name" value="HTH_GNTR"/>
    <property type="match status" value="1"/>
</dbReference>
<gene>
    <name evidence="5" type="ORF">B0I32_109117</name>
</gene>
<organism evidence="5 6">
    <name type="scientific">Nonomuraea fuscirosea</name>
    <dbReference type="NCBI Taxonomy" id="1291556"/>
    <lineage>
        <taxon>Bacteria</taxon>
        <taxon>Bacillati</taxon>
        <taxon>Actinomycetota</taxon>
        <taxon>Actinomycetes</taxon>
        <taxon>Streptosporangiales</taxon>
        <taxon>Streptosporangiaceae</taxon>
        <taxon>Nonomuraea</taxon>
    </lineage>
</organism>
<dbReference type="Pfam" id="PF07702">
    <property type="entry name" value="UTRA"/>
    <property type="match status" value="1"/>
</dbReference>
<keyword evidence="3" id="KW-0804">Transcription</keyword>
<evidence type="ECO:0000259" key="4">
    <source>
        <dbReference type="PROSITE" id="PS50949"/>
    </source>
</evidence>
<sequence>MRGSEGVDVSEADARRGRKHDMVRERIMSLLEDLNVGDPIPPERVLEEDCGVSRLTVRRAVDDLVRDGHLIRKQGSGTYVARPTITQSPTASSFSMGLRRRGITPSTRVVGVERSDAGVRMSWRLQIAPSDTIVTIRRLRLADGDPIALATTSLPDALVPGLPAGELEEKSLYRLLSDRYGLKVAAGTQTIEPTVLSQEESAVLDAPPYSPAFLFRTATRTSDGVAIEFTQTLFRGDRYMITSELDLTSTLEEDLGHPRGVTHDATSLG</sequence>
<dbReference type="GO" id="GO:0045892">
    <property type="term" value="P:negative regulation of DNA-templated transcription"/>
    <property type="evidence" value="ECO:0007669"/>
    <property type="project" value="TreeGrafter"/>
</dbReference>
<name>A0A2T0MYA5_9ACTN</name>
<dbReference type="SMART" id="SM00866">
    <property type="entry name" value="UTRA"/>
    <property type="match status" value="1"/>
</dbReference>
<dbReference type="InterPro" id="IPR011663">
    <property type="entry name" value="UTRA"/>
</dbReference>
<dbReference type="AlphaFoldDB" id="A0A2T0MYA5"/>
<evidence type="ECO:0000256" key="3">
    <source>
        <dbReference type="ARBA" id="ARBA00023163"/>
    </source>
</evidence>
<dbReference type="PANTHER" id="PTHR44846">
    <property type="entry name" value="MANNOSYL-D-GLYCERATE TRANSPORT/METABOLISM SYSTEM REPRESSOR MNGR-RELATED"/>
    <property type="match status" value="1"/>
</dbReference>